<dbReference type="Gene3D" id="1.10.10.10">
    <property type="entry name" value="Winged helix-like DNA-binding domain superfamily/Winged helix DNA-binding domain"/>
    <property type="match status" value="1"/>
</dbReference>
<proteinExistence type="inferred from homology"/>
<dbReference type="SMART" id="SM00862">
    <property type="entry name" value="Trans_reg_C"/>
    <property type="match status" value="1"/>
</dbReference>
<feature type="DNA-binding region" description="OmpR/PhoB-type" evidence="5">
    <location>
        <begin position="1"/>
        <end position="98"/>
    </location>
</feature>
<dbReference type="GO" id="GO:0000160">
    <property type="term" value="P:phosphorelay signal transduction system"/>
    <property type="evidence" value="ECO:0007669"/>
    <property type="project" value="InterPro"/>
</dbReference>
<dbReference type="InterPro" id="IPR011990">
    <property type="entry name" value="TPR-like_helical_dom_sf"/>
</dbReference>
<evidence type="ECO:0000256" key="2">
    <source>
        <dbReference type="ARBA" id="ARBA00023015"/>
    </source>
</evidence>
<feature type="region of interest" description="Disordered" evidence="6">
    <location>
        <begin position="248"/>
        <end position="287"/>
    </location>
</feature>
<dbReference type="CDD" id="cd15831">
    <property type="entry name" value="BTAD"/>
    <property type="match status" value="1"/>
</dbReference>
<comment type="similarity">
    <text evidence="1">Belongs to the AfsR/DnrI/RedD regulatory family.</text>
</comment>
<feature type="domain" description="OmpR/PhoB-type" evidence="7">
    <location>
        <begin position="1"/>
        <end position="98"/>
    </location>
</feature>
<dbReference type="Pfam" id="PF03704">
    <property type="entry name" value="BTAD"/>
    <property type="match status" value="1"/>
</dbReference>
<comment type="caution">
    <text evidence="8">The sequence shown here is derived from an EMBL/GenBank/DDBJ whole genome shotgun (WGS) entry which is preliminary data.</text>
</comment>
<dbReference type="Proteomes" id="UP000185596">
    <property type="component" value="Unassembled WGS sequence"/>
</dbReference>
<evidence type="ECO:0000256" key="6">
    <source>
        <dbReference type="SAM" id="MobiDB-lite"/>
    </source>
</evidence>
<sequence>MEFRLLGEVELWAGDQALEVGAPRAQAVLAALAVDAGRPVAIETLIDRVWAESPPVEARNVLYSYLSRIRRLLRQAAARTGETAVRIDRRHAGYVLDVDPELVDLHRFRRLADQFDDRRCDAARAAALAEALELWRGSPLAGVPGSWAAQVRDSWNRRRLDAVVRWAEVELRLGRPGPLVTTLPDLAAEYPLAEPLEALLMRALHLAGRGAEALERYASVRQRLAEELGTDPGPELRAAHAAILCTEVPAPAPDPAPGERTRPASRPAERAEPAERAASRPRRTGPHWTRLRPVLAALVALVLAATVASATVAENTDTDPRGTARSIERAQTLFATAQRLHEEGRPEAARSTTLDAVAVYGELLEHNPHENAQPLAPAVVEALARAGIDFSVAQPALLSWLANPRFTPYPAFAQALLRSGWRLRVPVHLDVVVWNYERAAGTSPRELADVRTDVLAAAVLEAANTRYGTRVTEFEGLLASPRGR</sequence>
<protein>
    <recommendedName>
        <fullName evidence="7">OmpR/PhoB-type domain-containing protein</fullName>
    </recommendedName>
</protein>
<organism evidence="8 9">
    <name type="scientific">Actinophytocola xanthii</name>
    <dbReference type="NCBI Taxonomy" id="1912961"/>
    <lineage>
        <taxon>Bacteria</taxon>
        <taxon>Bacillati</taxon>
        <taxon>Actinomycetota</taxon>
        <taxon>Actinomycetes</taxon>
        <taxon>Pseudonocardiales</taxon>
        <taxon>Pseudonocardiaceae</taxon>
    </lineage>
</organism>
<evidence type="ECO:0000256" key="1">
    <source>
        <dbReference type="ARBA" id="ARBA00005820"/>
    </source>
</evidence>
<dbReference type="InterPro" id="IPR051677">
    <property type="entry name" value="AfsR-DnrI-RedD_regulator"/>
</dbReference>
<dbReference type="SMART" id="SM01043">
    <property type="entry name" value="BTAD"/>
    <property type="match status" value="1"/>
</dbReference>
<dbReference type="GO" id="GO:0003677">
    <property type="term" value="F:DNA binding"/>
    <property type="evidence" value="ECO:0007669"/>
    <property type="project" value="UniProtKB-UniRule"/>
</dbReference>
<gene>
    <name evidence="8" type="ORF">BU204_02145</name>
</gene>
<keyword evidence="3 5" id="KW-0238">DNA-binding</keyword>
<dbReference type="SUPFAM" id="SSF46894">
    <property type="entry name" value="C-terminal effector domain of the bipartite response regulators"/>
    <property type="match status" value="1"/>
</dbReference>
<evidence type="ECO:0000259" key="7">
    <source>
        <dbReference type="PROSITE" id="PS51755"/>
    </source>
</evidence>
<keyword evidence="2" id="KW-0805">Transcription regulation</keyword>
<evidence type="ECO:0000256" key="5">
    <source>
        <dbReference type="PROSITE-ProRule" id="PRU01091"/>
    </source>
</evidence>
<dbReference type="Pfam" id="PF00486">
    <property type="entry name" value="Trans_reg_C"/>
    <property type="match status" value="1"/>
</dbReference>
<reference evidence="8 9" key="1">
    <citation type="submission" date="2016-12" db="EMBL/GenBank/DDBJ databases">
        <title>The draft genome sequence of Actinophytocola sp. 11-183.</title>
        <authorList>
            <person name="Wang W."/>
            <person name="Yuan L."/>
        </authorList>
    </citation>
    <scope>NUCLEOTIDE SEQUENCE [LARGE SCALE GENOMIC DNA]</scope>
    <source>
        <strain evidence="8 9">11-183</strain>
    </source>
</reference>
<dbReference type="STRING" id="1912961.BU204_02145"/>
<dbReference type="EMBL" id="MSIE01000002">
    <property type="protein sequence ID" value="OLF19185.1"/>
    <property type="molecule type" value="Genomic_DNA"/>
</dbReference>
<accession>A0A1Q8CXW4</accession>
<dbReference type="InterPro" id="IPR016032">
    <property type="entry name" value="Sig_transdc_resp-reg_C-effctor"/>
</dbReference>
<dbReference type="PANTHER" id="PTHR35807">
    <property type="entry name" value="TRANSCRIPTIONAL REGULATOR REDD-RELATED"/>
    <property type="match status" value="1"/>
</dbReference>
<name>A0A1Q8CXW4_9PSEU</name>
<dbReference type="AlphaFoldDB" id="A0A1Q8CXW4"/>
<evidence type="ECO:0000256" key="4">
    <source>
        <dbReference type="ARBA" id="ARBA00023163"/>
    </source>
</evidence>
<dbReference type="RefSeq" id="WP_075123788.1">
    <property type="nucleotide sequence ID" value="NZ_MSIE01000002.1"/>
</dbReference>
<keyword evidence="4" id="KW-0804">Transcription</keyword>
<dbReference type="Gene3D" id="1.25.40.10">
    <property type="entry name" value="Tetratricopeptide repeat domain"/>
    <property type="match status" value="1"/>
</dbReference>
<dbReference type="OrthoDB" id="3697347at2"/>
<dbReference type="InterPro" id="IPR001867">
    <property type="entry name" value="OmpR/PhoB-type_DNA-bd"/>
</dbReference>
<dbReference type="GO" id="GO:0006355">
    <property type="term" value="P:regulation of DNA-templated transcription"/>
    <property type="evidence" value="ECO:0007669"/>
    <property type="project" value="InterPro"/>
</dbReference>
<dbReference type="InterPro" id="IPR036388">
    <property type="entry name" value="WH-like_DNA-bd_sf"/>
</dbReference>
<dbReference type="SUPFAM" id="SSF48452">
    <property type="entry name" value="TPR-like"/>
    <property type="match status" value="1"/>
</dbReference>
<feature type="compositionally biased region" description="Basic and acidic residues" evidence="6">
    <location>
        <begin position="257"/>
        <end position="278"/>
    </location>
</feature>
<evidence type="ECO:0000313" key="8">
    <source>
        <dbReference type="EMBL" id="OLF19185.1"/>
    </source>
</evidence>
<evidence type="ECO:0000256" key="3">
    <source>
        <dbReference type="ARBA" id="ARBA00023125"/>
    </source>
</evidence>
<dbReference type="PANTHER" id="PTHR35807:SF1">
    <property type="entry name" value="TRANSCRIPTIONAL REGULATOR REDD"/>
    <property type="match status" value="1"/>
</dbReference>
<evidence type="ECO:0000313" key="9">
    <source>
        <dbReference type="Proteomes" id="UP000185596"/>
    </source>
</evidence>
<dbReference type="InterPro" id="IPR005158">
    <property type="entry name" value="BTAD"/>
</dbReference>
<dbReference type="PROSITE" id="PS51755">
    <property type="entry name" value="OMPR_PHOB"/>
    <property type="match status" value="1"/>
</dbReference>
<keyword evidence="9" id="KW-1185">Reference proteome</keyword>